<dbReference type="SMART" id="SM00110">
    <property type="entry name" value="C1Q"/>
    <property type="match status" value="1"/>
</dbReference>
<name>A0A6J8BQH1_MYTCO</name>
<dbReference type="EMBL" id="CACVKT020003812">
    <property type="protein sequence ID" value="CAC5385912.1"/>
    <property type="molecule type" value="Genomic_DNA"/>
</dbReference>
<dbReference type="InterPro" id="IPR050822">
    <property type="entry name" value="Cerebellin_Synaptic_Org"/>
</dbReference>
<dbReference type="Gene3D" id="2.60.120.40">
    <property type="match status" value="1"/>
</dbReference>
<evidence type="ECO:0000313" key="7">
    <source>
        <dbReference type="Proteomes" id="UP000507470"/>
    </source>
</evidence>
<dbReference type="OrthoDB" id="6080680at2759"/>
<evidence type="ECO:0000256" key="3">
    <source>
        <dbReference type="ARBA" id="ARBA00022729"/>
    </source>
</evidence>
<evidence type="ECO:0000313" key="6">
    <source>
        <dbReference type="EMBL" id="CAC5385912.1"/>
    </source>
</evidence>
<accession>A0A6J8BQH1</accession>
<organism evidence="6 7">
    <name type="scientific">Mytilus coruscus</name>
    <name type="common">Sea mussel</name>
    <dbReference type="NCBI Taxonomy" id="42192"/>
    <lineage>
        <taxon>Eukaryota</taxon>
        <taxon>Metazoa</taxon>
        <taxon>Spiralia</taxon>
        <taxon>Lophotrochozoa</taxon>
        <taxon>Mollusca</taxon>
        <taxon>Bivalvia</taxon>
        <taxon>Autobranchia</taxon>
        <taxon>Pteriomorphia</taxon>
        <taxon>Mytilida</taxon>
        <taxon>Mytiloidea</taxon>
        <taxon>Mytilidae</taxon>
        <taxon>Mytilinae</taxon>
        <taxon>Mytilus</taxon>
    </lineage>
</organism>
<evidence type="ECO:0000256" key="4">
    <source>
        <dbReference type="SAM" id="SignalP"/>
    </source>
</evidence>
<dbReference type="Proteomes" id="UP000507470">
    <property type="component" value="Unassembled WGS sequence"/>
</dbReference>
<gene>
    <name evidence="6" type="ORF">MCOR_21411</name>
</gene>
<feature type="signal peptide" evidence="4">
    <location>
        <begin position="1"/>
        <end position="17"/>
    </location>
</feature>
<feature type="domain" description="C1q" evidence="5">
    <location>
        <begin position="36"/>
        <end position="171"/>
    </location>
</feature>
<reference evidence="6 7" key="1">
    <citation type="submission" date="2020-06" db="EMBL/GenBank/DDBJ databases">
        <authorList>
            <person name="Li R."/>
            <person name="Bekaert M."/>
        </authorList>
    </citation>
    <scope>NUCLEOTIDE SEQUENCE [LARGE SCALE GENOMIC DNA]</scope>
    <source>
        <strain evidence="7">wild</strain>
    </source>
</reference>
<dbReference type="PRINTS" id="PR00007">
    <property type="entry name" value="COMPLEMNTC1Q"/>
</dbReference>
<dbReference type="InterPro" id="IPR008983">
    <property type="entry name" value="Tumour_necrosis_fac-like_dom"/>
</dbReference>
<comment type="subcellular location">
    <subcellularLocation>
        <location evidence="1">Secreted</location>
    </subcellularLocation>
</comment>
<dbReference type="SUPFAM" id="SSF49842">
    <property type="entry name" value="TNF-like"/>
    <property type="match status" value="1"/>
</dbReference>
<keyword evidence="2" id="KW-0964">Secreted</keyword>
<evidence type="ECO:0000256" key="2">
    <source>
        <dbReference type="ARBA" id="ARBA00022525"/>
    </source>
</evidence>
<dbReference type="PROSITE" id="PS50871">
    <property type="entry name" value="C1Q"/>
    <property type="match status" value="1"/>
</dbReference>
<dbReference type="PANTHER" id="PTHR22923">
    <property type="entry name" value="CEREBELLIN-RELATED"/>
    <property type="match status" value="1"/>
</dbReference>
<dbReference type="Pfam" id="PF00386">
    <property type="entry name" value="C1q"/>
    <property type="match status" value="1"/>
</dbReference>
<feature type="chain" id="PRO_5026819151" evidence="4">
    <location>
        <begin position="18"/>
        <end position="171"/>
    </location>
</feature>
<dbReference type="PANTHER" id="PTHR22923:SF116">
    <property type="entry name" value="C1Q DOMAIN-CONTAINING PROTEIN"/>
    <property type="match status" value="1"/>
</dbReference>
<keyword evidence="3 4" id="KW-0732">Signal</keyword>
<sequence length="171" mass="18563">MLVSSILVMAICCLASGDECTVDDGSCNVNINFQRKQSEVIAFHAHMSTIVRSLGVRQTLVFDTKISNHGDGYNKATGIFTVPKSGTYVFVWVIRMHTAEHSIELVINDTVFGSTFLRAKNGDDGSVSNTVVVDVVRGDNVFVRNHGSLVGDGIINNNQHGKSTFSGWRLG</sequence>
<dbReference type="InterPro" id="IPR001073">
    <property type="entry name" value="C1q_dom"/>
</dbReference>
<evidence type="ECO:0000259" key="5">
    <source>
        <dbReference type="PROSITE" id="PS50871"/>
    </source>
</evidence>
<protein>
    <submittedName>
        <fullName evidence="6">C1QL</fullName>
    </submittedName>
</protein>
<keyword evidence="7" id="KW-1185">Reference proteome</keyword>
<evidence type="ECO:0000256" key="1">
    <source>
        <dbReference type="ARBA" id="ARBA00004613"/>
    </source>
</evidence>
<dbReference type="AlphaFoldDB" id="A0A6J8BQH1"/>
<proteinExistence type="predicted"/>
<dbReference type="GO" id="GO:0005576">
    <property type="term" value="C:extracellular region"/>
    <property type="evidence" value="ECO:0007669"/>
    <property type="project" value="UniProtKB-SubCell"/>
</dbReference>